<comment type="caution">
    <text evidence="1">The sequence shown here is derived from an EMBL/GenBank/DDBJ whole genome shotgun (WGS) entry which is preliminary data.</text>
</comment>
<protein>
    <submittedName>
        <fullName evidence="1">Uncharacterized protein</fullName>
    </submittedName>
</protein>
<reference evidence="1 2" key="1">
    <citation type="submission" date="2023-07" db="EMBL/GenBank/DDBJ databases">
        <title>Sorghum-associated microbial communities from plants grown in Nebraska, USA.</title>
        <authorList>
            <person name="Schachtman D."/>
        </authorList>
    </citation>
    <scope>NUCLEOTIDE SEQUENCE [LARGE SCALE GENOMIC DNA]</scope>
    <source>
        <strain evidence="1 2">CC222</strain>
    </source>
</reference>
<feature type="non-terminal residue" evidence="1">
    <location>
        <position position="43"/>
    </location>
</feature>
<proteinExistence type="predicted"/>
<sequence>MCLLVDILIDAAAQSLGSTRPYNVISIIEHPVIQLTVAFILVT</sequence>
<dbReference type="EMBL" id="JAUSRE010000057">
    <property type="protein sequence ID" value="MDP9890901.1"/>
    <property type="molecule type" value="Genomic_DNA"/>
</dbReference>
<evidence type="ECO:0000313" key="2">
    <source>
        <dbReference type="Proteomes" id="UP001226577"/>
    </source>
</evidence>
<name>A0ABT9S074_9MICC</name>
<organism evidence="1 2">
    <name type="scientific">Pseudarthrobacter enclensis</name>
    <dbReference type="NCBI Taxonomy" id="993070"/>
    <lineage>
        <taxon>Bacteria</taxon>
        <taxon>Bacillati</taxon>
        <taxon>Actinomycetota</taxon>
        <taxon>Actinomycetes</taxon>
        <taxon>Micrococcales</taxon>
        <taxon>Micrococcaceae</taxon>
        <taxon>Pseudarthrobacter</taxon>
    </lineage>
</organism>
<keyword evidence="2" id="KW-1185">Reference proteome</keyword>
<evidence type="ECO:0000313" key="1">
    <source>
        <dbReference type="EMBL" id="MDP9890901.1"/>
    </source>
</evidence>
<dbReference type="Proteomes" id="UP001226577">
    <property type="component" value="Unassembled WGS sequence"/>
</dbReference>
<accession>A0ABT9S074</accession>
<gene>
    <name evidence="1" type="ORF">J2X98_004521</name>
</gene>